<organism evidence="4 5">
    <name type="scientific">Aquipseudomonas alcaligenes</name>
    <name type="common">Pseudomonas alcaligenes</name>
    <dbReference type="NCBI Taxonomy" id="43263"/>
    <lineage>
        <taxon>Bacteria</taxon>
        <taxon>Pseudomonadati</taxon>
        <taxon>Pseudomonadota</taxon>
        <taxon>Gammaproteobacteria</taxon>
        <taxon>Pseudomonadales</taxon>
        <taxon>Pseudomonadaceae</taxon>
        <taxon>Aquipseudomonas</taxon>
    </lineage>
</organism>
<dbReference type="CDD" id="cd04301">
    <property type="entry name" value="NAT_SF"/>
    <property type="match status" value="1"/>
</dbReference>
<dbReference type="Pfam" id="PF00583">
    <property type="entry name" value="Acetyltransf_1"/>
    <property type="match status" value="1"/>
</dbReference>
<keyword evidence="1" id="KW-0808">Transferase</keyword>
<evidence type="ECO:0000256" key="1">
    <source>
        <dbReference type="ARBA" id="ARBA00022679"/>
    </source>
</evidence>
<dbReference type="InterPro" id="IPR016181">
    <property type="entry name" value="Acyl_CoA_acyltransferase"/>
</dbReference>
<accession>A0A1N6TWN8</accession>
<name>A0A1N6TWN8_AQUAC</name>
<keyword evidence="4" id="KW-0687">Ribonucleoprotein</keyword>
<dbReference type="GO" id="GO:0016747">
    <property type="term" value="F:acyltransferase activity, transferring groups other than amino-acyl groups"/>
    <property type="evidence" value="ECO:0007669"/>
    <property type="project" value="InterPro"/>
</dbReference>
<evidence type="ECO:0000259" key="3">
    <source>
        <dbReference type="PROSITE" id="PS51186"/>
    </source>
</evidence>
<dbReference type="Proteomes" id="UP000185841">
    <property type="component" value="Unassembled WGS sequence"/>
</dbReference>
<sequence length="138" mass="15252">MLMRAATPADHAALFALWRSTPGIQLRTEDEYGPFCRYLERNPGLSLLVEAEGRPIASLLAGHDGRRGYLQHLVVAPAWRGRGLASALLAEVLARLAEQGVRKSHVFVLGAASEALAFWRARSEWLARDDIEVFSTRS</sequence>
<dbReference type="AlphaFoldDB" id="A0A1N6TWN8"/>
<protein>
    <submittedName>
        <fullName evidence="4">Ribosomal protein S18 acetylase RimI</fullName>
    </submittedName>
</protein>
<feature type="domain" description="N-acetyltransferase" evidence="3">
    <location>
        <begin position="1"/>
        <end position="138"/>
    </location>
</feature>
<dbReference type="Gene3D" id="3.40.630.30">
    <property type="match status" value="1"/>
</dbReference>
<dbReference type="InterPro" id="IPR050832">
    <property type="entry name" value="Bact_Acetyltransf"/>
</dbReference>
<keyword evidence="2" id="KW-0012">Acyltransferase</keyword>
<dbReference type="GO" id="GO:0005840">
    <property type="term" value="C:ribosome"/>
    <property type="evidence" value="ECO:0007669"/>
    <property type="project" value="UniProtKB-KW"/>
</dbReference>
<dbReference type="InterPro" id="IPR000182">
    <property type="entry name" value="GNAT_dom"/>
</dbReference>
<reference evidence="4 5" key="1">
    <citation type="submission" date="2017-01" db="EMBL/GenBank/DDBJ databases">
        <authorList>
            <person name="Mah S.A."/>
            <person name="Swanson W.J."/>
            <person name="Moy G.W."/>
            <person name="Vacquier V.D."/>
        </authorList>
    </citation>
    <scope>NUCLEOTIDE SEQUENCE [LARGE SCALE GENOMIC DNA]</scope>
    <source>
        <strain evidence="4 5">RU36E</strain>
    </source>
</reference>
<keyword evidence="4" id="KW-0689">Ribosomal protein</keyword>
<evidence type="ECO:0000313" key="5">
    <source>
        <dbReference type="Proteomes" id="UP000185841"/>
    </source>
</evidence>
<dbReference type="PROSITE" id="PS51186">
    <property type="entry name" value="GNAT"/>
    <property type="match status" value="1"/>
</dbReference>
<proteinExistence type="predicted"/>
<dbReference type="PANTHER" id="PTHR43877">
    <property type="entry name" value="AMINOALKYLPHOSPHONATE N-ACETYLTRANSFERASE-RELATED-RELATED"/>
    <property type="match status" value="1"/>
</dbReference>
<dbReference type="RefSeq" id="WP_076426945.1">
    <property type="nucleotide sequence ID" value="NZ_FTMP01000005.1"/>
</dbReference>
<evidence type="ECO:0000256" key="2">
    <source>
        <dbReference type="ARBA" id="ARBA00023315"/>
    </source>
</evidence>
<evidence type="ECO:0000313" key="4">
    <source>
        <dbReference type="EMBL" id="SIQ57798.1"/>
    </source>
</evidence>
<dbReference type="SUPFAM" id="SSF55729">
    <property type="entry name" value="Acyl-CoA N-acyltransferases (Nat)"/>
    <property type="match status" value="1"/>
</dbReference>
<dbReference type="EMBL" id="FTMP01000005">
    <property type="protein sequence ID" value="SIQ57798.1"/>
    <property type="molecule type" value="Genomic_DNA"/>
</dbReference>
<gene>
    <name evidence="4" type="ORF">SAMN05878282_105245</name>
</gene>